<dbReference type="OrthoDB" id="277288at2759"/>
<protein>
    <recommendedName>
        <fullName evidence="4">Cleavage and polyadenylation specificity factor subunit 5</fullName>
    </recommendedName>
</protein>
<comment type="caution">
    <text evidence="2">The sequence shown here is derived from an EMBL/GenBank/DDBJ whole genome shotgun (WGS) entry which is preliminary data.</text>
</comment>
<dbReference type="AlphaFoldDB" id="A0A8H6CMZ8"/>
<sequence>MADNRTNSMHAYTQACKYAYYSIMNNKYYFTFEARGYPEEEEFGHLGFIKPYLSEVNPDRPLGRPLNHTQNQATLLPIPKLLPANCLDEDQYPWNILCFGPDSCDWDCQRHSLYEEFNVAAYKAPRSSILVHRDPSATQSAMSTVTGTSLQTSYPPVLPKAFNANQPRTIRLFPLSNYTFGTKEHQPEEDPSVLARLKRLEEHYDRHGMRRTCEGVLVCHEHNHPHILMLQIANAFFKLPGDYLHADEDEIEGFKSRLNERLAPSGTQFSGEGVNDEWQIADTLAQWWRPNFETFMYPFLPAHVTRPKECKKLYFIQLPKSKVLSVPKNMKLLAVPLFELYDNTARYGPQLSAIPHLLSQYNFEFVDENGTVVAQTPGGDPGPQSLKVLANEQDFEETMNGDIKEENGVNGGGDDQDGAAAVPAHEQ</sequence>
<dbReference type="FunFam" id="3.90.79.10:FF:000005">
    <property type="entry name" value="Cleavage and polyadenylation specificity factor subunit 5"/>
    <property type="match status" value="1"/>
</dbReference>
<dbReference type="Proteomes" id="UP000578531">
    <property type="component" value="Unassembled WGS sequence"/>
</dbReference>
<name>A0A8H6CMZ8_9LECA</name>
<dbReference type="GO" id="GO:0003729">
    <property type="term" value="F:mRNA binding"/>
    <property type="evidence" value="ECO:0007669"/>
    <property type="project" value="InterPro"/>
</dbReference>
<dbReference type="Gene3D" id="3.90.79.10">
    <property type="entry name" value="Nucleoside Triphosphate Pyrophosphohydrolase"/>
    <property type="match status" value="1"/>
</dbReference>
<dbReference type="GO" id="GO:0031124">
    <property type="term" value="P:mRNA 3'-end processing"/>
    <property type="evidence" value="ECO:0007669"/>
    <property type="project" value="InterPro"/>
</dbReference>
<organism evidence="2 3">
    <name type="scientific">Letharia columbiana</name>
    <dbReference type="NCBI Taxonomy" id="112416"/>
    <lineage>
        <taxon>Eukaryota</taxon>
        <taxon>Fungi</taxon>
        <taxon>Dikarya</taxon>
        <taxon>Ascomycota</taxon>
        <taxon>Pezizomycotina</taxon>
        <taxon>Lecanoromycetes</taxon>
        <taxon>OSLEUM clade</taxon>
        <taxon>Lecanoromycetidae</taxon>
        <taxon>Lecanorales</taxon>
        <taxon>Lecanorineae</taxon>
        <taxon>Parmeliaceae</taxon>
        <taxon>Letharia</taxon>
    </lineage>
</organism>
<dbReference type="EMBL" id="JACCJC010000090">
    <property type="protein sequence ID" value="KAF6226665.1"/>
    <property type="molecule type" value="Genomic_DNA"/>
</dbReference>
<dbReference type="GO" id="GO:0005849">
    <property type="term" value="C:mRNA cleavage factor complex"/>
    <property type="evidence" value="ECO:0007669"/>
    <property type="project" value="InterPro"/>
</dbReference>
<keyword evidence="3" id="KW-1185">Reference proteome</keyword>
<feature type="region of interest" description="Disordered" evidence="1">
    <location>
        <begin position="396"/>
        <end position="427"/>
    </location>
</feature>
<reference evidence="2 3" key="1">
    <citation type="journal article" date="2020" name="Genomics">
        <title>Complete, high-quality genomes from long-read metagenomic sequencing of two wolf lichen thalli reveals enigmatic genome architecture.</title>
        <authorList>
            <person name="McKenzie S.K."/>
            <person name="Walston R.F."/>
            <person name="Allen J.L."/>
        </authorList>
    </citation>
    <scope>NUCLEOTIDE SEQUENCE [LARGE SCALE GENOMIC DNA]</scope>
    <source>
        <strain evidence="2">WasteWater2</strain>
    </source>
</reference>
<evidence type="ECO:0000256" key="1">
    <source>
        <dbReference type="SAM" id="MobiDB-lite"/>
    </source>
</evidence>
<dbReference type="InterPro" id="IPR016706">
    <property type="entry name" value="Cleav_polyA_spec_factor_su5"/>
</dbReference>
<dbReference type="RefSeq" id="XP_037158816.1">
    <property type="nucleotide sequence ID" value="XM_037314280.1"/>
</dbReference>
<evidence type="ECO:0000313" key="2">
    <source>
        <dbReference type="EMBL" id="KAF6226665.1"/>
    </source>
</evidence>
<dbReference type="PANTHER" id="PTHR13047">
    <property type="entry name" value="PRE-MRNA CLEAVAGE FACTOR IM, 25KD SUBUNIT"/>
    <property type="match status" value="1"/>
</dbReference>
<proteinExistence type="predicted"/>
<dbReference type="CDD" id="cd18871">
    <property type="entry name" value="NUDIX_Cfim25_Nudt21"/>
    <property type="match status" value="1"/>
</dbReference>
<dbReference type="GeneID" id="59294045"/>
<evidence type="ECO:0000313" key="3">
    <source>
        <dbReference type="Proteomes" id="UP000578531"/>
    </source>
</evidence>
<evidence type="ECO:0008006" key="4">
    <source>
        <dbReference type="Google" id="ProtNLM"/>
    </source>
</evidence>
<dbReference type="Pfam" id="PF13869">
    <property type="entry name" value="NUDIX_2"/>
    <property type="match status" value="1"/>
</dbReference>
<gene>
    <name evidence="2" type="ORF">HO173_012411</name>
</gene>
<accession>A0A8H6CMZ8</accession>
<feature type="compositionally biased region" description="Low complexity" evidence="1">
    <location>
        <begin position="418"/>
        <end position="427"/>
    </location>
</feature>